<evidence type="ECO:0000313" key="2">
    <source>
        <dbReference type="EMBL" id="GFO32827.1"/>
    </source>
</evidence>
<organism evidence="2 3">
    <name type="scientific">Plakobranchus ocellatus</name>
    <dbReference type="NCBI Taxonomy" id="259542"/>
    <lineage>
        <taxon>Eukaryota</taxon>
        <taxon>Metazoa</taxon>
        <taxon>Spiralia</taxon>
        <taxon>Lophotrochozoa</taxon>
        <taxon>Mollusca</taxon>
        <taxon>Gastropoda</taxon>
        <taxon>Heterobranchia</taxon>
        <taxon>Euthyneura</taxon>
        <taxon>Panpulmonata</taxon>
        <taxon>Sacoglossa</taxon>
        <taxon>Placobranchoidea</taxon>
        <taxon>Plakobranchidae</taxon>
        <taxon>Plakobranchus</taxon>
    </lineage>
</organism>
<dbReference type="Proteomes" id="UP000735302">
    <property type="component" value="Unassembled WGS sequence"/>
</dbReference>
<dbReference type="InterPro" id="IPR000210">
    <property type="entry name" value="BTB/POZ_dom"/>
</dbReference>
<feature type="domain" description="BTB" evidence="1">
    <location>
        <begin position="37"/>
        <end position="104"/>
    </location>
</feature>
<dbReference type="SUPFAM" id="SSF54695">
    <property type="entry name" value="POZ domain"/>
    <property type="match status" value="1"/>
</dbReference>
<sequence>MSDMEGAIPCLDTSTTGHGHIHIVPDFGVYKDSSILTDVTVVVGTKEFKCHRSILAAASDFFKAAFTCGLREDCERKITLKAIDKNIFSTILTCMYTGEIKLTEENLPDIWRAAHMLLIAPVIKECEEFFETVLRCDNCFEFFFQVKLLCENYRCRMLDLIADNFFHLQGSSDFNRLDAEDMKYLICSDKLNLAHEDDLIESLLQWAENDPHAGSIDGTHGATSEDQCAESCVTVQTVDVASDHSKVAENVMGNPDCELNKPYQAPGPGVTRVQQLADLLECTRYCLMSRRFLGERLFCHPLIRADASKANTLDLDLDSKIVFQAFRLFITRVKFRWWYFL</sequence>
<dbReference type="Gene3D" id="1.25.40.420">
    <property type="match status" value="1"/>
</dbReference>
<evidence type="ECO:0000313" key="3">
    <source>
        <dbReference type="Proteomes" id="UP000735302"/>
    </source>
</evidence>
<protein>
    <submittedName>
        <fullName evidence="2">Kelch-like protein 40a</fullName>
    </submittedName>
</protein>
<proteinExistence type="predicted"/>
<evidence type="ECO:0000259" key="1">
    <source>
        <dbReference type="PROSITE" id="PS50097"/>
    </source>
</evidence>
<comment type="caution">
    <text evidence="2">The sequence shown here is derived from an EMBL/GenBank/DDBJ whole genome shotgun (WGS) entry which is preliminary data.</text>
</comment>
<gene>
    <name evidence="2" type="ORF">PoB_005933200</name>
</gene>
<reference evidence="2 3" key="1">
    <citation type="journal article" date="2021" name="Elife">
        <title>Chloroplast acquisition without the gene transfer in kleptoplastic sea slugs, Plakobranchus ocellatus.</title>
        <authorList>
            <person name="Maeda T."/>
            <person name="Takahashi S."/>
            <person name="Yoshida T."/>
            <person name="Shimamura S."/>
            <person name="Takaki Y."/>
            <person name="Nagai Y."/>
            <person name="Toyoda A."/>
            <person name="Suzuki Y."/>
            <person name="Arimoto A."/>
            <person name="Ishii H."/>
            <person name="Satoh N."/>
            <person name="Nishiyama T."/>
            <person name="Hasebe M."/>
            <person name="Maruyama T."/>
            <person name="Minagawa J."/>
            <person name="Obokata J."/>
            <person name="Shigenobu S."/>
        </authorList>
    </citation>
    <scope>NUCLEOTIDE SEQUENCE [LARGE SCALE GENOMIC DNA]</scope>
</reference>
<dbReference type="InterPro" id="IPR011333">
    <property type="entry name" value="SKP1/BTB/POZ_sf"/>
</dbReference>
<dbReference type="PROSITE" id="PS50097">
    <property type="entry name" value="BTB"/>
    <property type="match status" value="1"/>
</dbReference>
<dbReference type="PANTHER" id="PTHR45632">
    <property type="entry name" value="LD33804P"/>
    <property type="match status" value="1"/>
</dbReference>
<name>A0AAV4CM71_9GAST</name>
<dbReference type="InterPro" id="IPR011705">
    <property type="entry name" value="BACK"/>
</dbReference>
<dbReference type="Pfam" id="PF00651">
    <property type="entry name" value="BTB"/>
    <property type="match status" value="1"/>
</dbReference>
<keyword evidence="3" id="KW-1185">Reference proteome</keyword>
<accession>A0AAV4CM71</accession>
<dbReference type="CDD" id="cd18186">
    <property type="entry name" value="BTB_POZ_ZBTB_KLHL-like"/>
    <property type="match status" value="1"/>
</dbReference>
<dbReference type="Gene3D" id="3.30.710.10">
    <property type="entry name" value="Potassium Channel Kv1.1, Chain A"/>
    <property type="match status" value="1"/>
</dbReference>
<dbReference type="AlphaFoldDB" id="A0AAV4CM71"/>
<dbReference type="SMART" id="SM00875">
    <property type="entry name" value="BACK"/>
    <property type="match status" value="1"/>
</dbReference>
<dbReference type="Pfam" id="PF07707">
    <property type="entry name" value="BACK"/>
    <property type="match status" value="1"/>
</dbReference>
<dbReference type="SMART" id="SM00225">
    <property type="entry name" value="BTB"/>
    <property type="match status" value="1"/>
</dbReference>
<dbReference type="EMBL" id="BLXT01006675">
    <property type="protein sequence ID" value="GFO32827.1"/>
    <property type="molecule type" value="Genomic_DNA"/>
</dbReference>